<dbReference type="OrthoDB" id="5329963at2"/>
<reference evidence="1 2" key="1">
    <citation type="submission" date="2015-09" db="EMBL/GenBank/DDBJ databases">
        <title>Draft genome sequence of a Caloramator mitchellensis, a moderate thermophile from the Great Artesian Basin of Australia.</title>
        <authorList>
            <person name="Patel B.K."/>
        </authorList>
    </citation>
    <scope>NUCLEOTIDE SEQUENCE [LARGE SCALE GENOMIC DNA]</scope>
    <source>
        <strain evidence="1 2">VF08</strain>
    </source>
</reference>
<accession>A0A0R3JRG4</accession>
<sequence>MVKTYCLKCTKEIKNTDKHCECGSEKFVTGELKIKNNKFTCVCGSSTFNLLYHADAKNYFLNVMRCTECGESVELKTLRDKGSKLYWE</sequence>
<name>A0A0R3JRG4_CALMK</name>
<dbReference type="Proteomes" id="UP000052015">
    <property type="component" value="Unassembled WGS sequence"/>
</dbReference>
<evidence type="ECO:0000313" key="2">
    <source>
        <dbReference type="Proteomes" id="UP000052015"/>
    </source>
</evidence>
<proteinExistence type="predicted"/>
<organism evidence="1 2">
    <name type="scientific">Caloramator mitchellensis</name>
    <dbReference type="NCBI Taxonomy" id="908809"/>
    <lineage>
        <taxon>Bacteria</taxon>
        <taxon>Bacillati</taxon>
        <taxon>Bacillota</taxon>
        <taxon>Clostridia</taxon>
        <taxon>Eubacteriales</taxon>
        <taxon>Clostridiaceae</taxon>
        <taxon>Caloramator</taxon>
    </lineage>
</organism>
<keyword evidence="2" id="KW-1185">Reference proteome</keyword>
<dbReference type="RefSeq" id="WP_057979450.1">
    <property type="nucleotide sequence ID" value="NZ_LKHP01000017.1"/>
</dbReference>
<dbReference type="AlphaFoldDB" id="A0A0R3JRG4"/>
<comment type="caution">
    <text evidence="1">The sequence shown here is derived from an EMBL/GenBank/DDBJ whole genome shotgun (WGS) entry which is preliminary data.</text>
</comment>
<evidence type="ECO:0000313" key="1">
    <source>
        <dbReference type="EMBL" id="KRQ86025.1"/>
    </source>
</evidence>
<dbReference type="EMBL" id="LKHP01000017">
    <property type="protein sequence ID" value="KRQ86025.1"/>
    <property type="molecule type" value="Genomic_DNA"/>
</dbReference>
<protein>
    <submittedName>
        <fullName evidence="1">Uncharacterized protein</fullName>
    </submittedName>
</protein>
<dbReference type="STRING" id="908809.ABG79_02157"/>
<gene>
    <name evidence="1" type="ORF">ABG79_02157</name>
</gene>